<keyword evidence="5" id="KW-1185">Reference proteome</keyword>
<feature type="domain" description="Fibronectin type-III" evidence="3">
    <location>
        <begin position="535"/>
        <end position="623"/>
    </location>
</feature>
<feature type="domain" description="Fibronectin type-III" evidence="3">
    <location>
        <begin position="1055"/>
        <end position="1143"/>
    </location>
</feature>
<dbReference type="PANTHER" id="PTHR46957">
    <property type="entry name" value="CYTOKINE RECEPTOR"/>
    <property type="match status" value="1"/>
</dbReference>
<dbReference type="PROSITE" id="PS50853">
    <property type="entry name" value="FN3"/>
    <property type="match status" value="11"/>
</dbReference>
<dbReference type="OMA" id="NCTNASP"/>
<reference evidence="4" key="3">
    <citation type="submission" date="2025-09" db="UniProtKB">
        <authorList>
            <consortium name="Ensembl"/>
        </authorList>
    </citation>
    <scope>IDENTIFICATION</scope>
</reference>
<evidence type="ECO:0000256" key="1">
    <source>
        <dbReference type="SAM" id="Phobius"/>
    </source>
</evidence>
<dbReference type="Pfam" id="PF00041">
    <property type="entry name" value="fn3"/>
    <property type="match status" value="11"/>
</dbReference>
<dbReference type="InterPro" id="IPR036116">
    <property type="entry name" value="FN3_sf"/>
</dbReference>
<feature type="domain" description="Fibronectin type-III" evidence="3">
    <location>
        <begin position="968"/>
        <end position="1054"/>
    </location>
</feature>
<feature type="domain" description="Fibronectin type-III" evidence="3">
    <location>
        <begin position="1144"/>
        <end position="1233"/>
    </location>
</feature>
<feature type="domain" description="Fibronectin type-III" evidence="3">
    <location>
        <begin position="186"/>
        <end position="268"/>
    </location>
</feature>
<protein>
    <recommendedName>
        <fullName evidence="3">Fibronectin type-III domain-containing protein</fullName>
    </recommendedName>
</protein>
<dbReference type="Ensembl" id="ENSACLT00000004568.2">
    <property type="protein sequence ID" value="ENSACLP00000004477.2"/>
    <property type="gene ID" value="ENSACLG00000003011.2"/>
</dbReference>
<dbReference type="CDD" id="cd00063">
    <property type="entry name" value="FN3"/>
    <property type="match status" value="10"/>
</dbReference>
<dbReference type="GO" id="GO:0043235">
    <property type="term" value="C:receptor complex"/>
    <property type="evidence" value="ECO:0007669"/>
    <property type="project" value="TreeGrafter"/>
</dbReference>
<dbReference type="SMART" id="SM00060">
    <property type="entry name" value="FN3"/>
    <property type="match status" value="14"/>
</dbReference>
<accession>A0A3P8NI56</accession>
<sequence length="1359" mass="147590">MKLSMRFSVPLWTLLVFSAFLKSSQAQNISNCATGTLNITTTTTTADVKFQLDSNCSLTVGGNMSEKGLITGLTPGAVYHIVLNCSGSCNVSNIATKPETVSLTVTDITTSSMFVSWTKPVGNSSFYKVQWTDGGTSAPVTVSDTFKIITNLTAGVQYEINVTAVADDNHTEGQSATVTNYTKPEVVTSLSAVNVTTSSILVSWTKPVGNSFFYKVQWTNFSVNVNETFYNIINLTAGVQYEINVTAVAGDGSTKGQSATVTNYTRPEKPGNISVTEGTNTLSISWILPRGNISYYQVKISNENLFTNSSQTMATTTSFTYLKPGRLYNITVTAFAGNLWNTSDQVSFATVPKPPGSIIFSSRSNSSLQLQWATPDEMIGAPGIIYSITYQAVGGLSQNTTSTQNNTLLSLLDSGTNYTVTVKTTGPGNLSSTIVQNSSFTLPNPVRNLIVSPESTTSLNVNWSNPLGVKSYYIYLVDTYNDTGGLIYSTNITNNSISVLNLSPGTNYSVAVRTKAAEGSESTVEKGFSYTMPKPVTNITVESVTTTSIKLTWSRQNDYKPSYSYLVIARQSGSEIKNDSTKNETYTFYNLTSGELYTFSVFTVIAGVKSTEENTQSYTMPEAVSNITAVGTTTSLSVSWTLVTGKVSSYSVVLNSAGQLVNSTDVNNQTTNIVFVDLTPGVIYCVQLITKSGPFQSNSSRVCDATFPNPPGSITVQSQTVNSINFTWALPQNMNHNQYNFSVTTTNNTFVTKDNWFLLGNLTSGSPFNISVVTVGVMGYKSTSVTTVNYTRPFPVSNLTQTEITTNAVTLVWAQQESKLSYSYWVQVTNESNVTVNELNVNITNATIRNLRSGSNFNFTVTTLTADGTQADPVTVSYFTRPYGITELEAETINTTAINLNWTKPAEYRADYKYRVATSGCAYKNNTLEQETIQISGLDPGTNCTFCVSVMAANGIEGQTVCTSQYTKPETVQPTISGHSNSSITVTWTKPKGNVERYSLYLTPNTTIQSLNSLNTSYQFENLPAGRAHSVMLTTISGPFNASSELVTNATLPNPPGTIEILNKTTSSIETRWTEAPLMTGANFYYLLTYTSSQQSNNSTTNTRMNISSLSSGTSYNISVKTVGELGFQSETVYVYMVTTRPLAVQELTATPGETYITVNWTNPPDYKNSYKYFLSWNQTNSQMQNLIVTQTNYTIINLEPGQCYSIYVTTETSDETQGAPVMITKCTNASPVTILGCQGPNDNTAQIILSCTTPHGQHTGFQMIVNGNNISATASCNYTISGLNHNTIYNVTVITLSHGNPSIPVYRECSTGIAITTIAVAVSVAVFLILFSVLIAFIIYWKRLAKKESPDIQIESLR</sequence>
<dbReference type="Gene3D" id="2.60.40.10">
    <property type="entry name" value="Immunoglobulins"/>
    <property type="match status" value="12"/>
</dbReference>
<dbReference type="SUPFAM" id="SSF49265">
    <property type="entry name" value="Fibronectin type III"/>
    <property type="match status" value="7"/>
</dbReference>
<feature type="transmembrane region" description="Helical" evidence="1">
    <location>
        <begin position="1314"/>
        <end position="1342"/>
    </location>
</feature>
<dbReference type="PANTHER" id="PTHR46957:SF10">
    <property type="entry name" value="PROTEIN TYROSINE PHOSPHATASE, RECEPTOR TYPE, H"/>
    <property type="match status" value="1"/>
</dbReference>
<reference evidence="4" key="2">
    <citation type="submission" date="2025-08" db="UniProtKB">
        <authorList>
            <consortium name="Ensembl"/>
        </authorList>
    </citation>
    <scope>IDENTIFICATION</scope>
</reference>
<keyword evidence="1" id="KW-0812">Transmembrane</keyword>
<evidence type="ECO:0000313" key="5">
    <source>
        <dbReference type="Proteomes" id="UP000265100"/>
    </source>
</evidence>
<evidence type="ECO:0000259" key="3">
    <source>
        <dbReference type="PROSITE" id="PS50853"/>
    </source>
</evidence>
<keyword evidence="1" id="KW-0472">Membrane</keyword>
<keyword evidence="2" id="KW-0732">Signal</keyword>
<feature type="domain" description="Fibronectin type-III" evidence="3">
    <location>
        <begin position="710"/>
        <end position="794"/>
    </location>
</feature>
<dbReference type="InterPro" id="IPR003961">
    <property type="entry name" value="FN3_dom"/>
</dbReference>
<feature type="domain" description="Fibronectin type-III" evidence="3">
    <location>
        <begin position="446"/>
        <end position="534"/>
    </location>
</feature>
<keyword evidence="1" id="KW-1133">Transmembrane helix</keyword>
<proteinExistence type="predicted"/>
<gene>
    <name evidence="4" type="primary">PTPRB</name>
</gene>
<dbReference type="STRING" id="8154.ENSACLP00000004477"/>
<dbReference type="InterPro" id="IPR013783">
    <property type="entry name" value="Ig-like_fold"/>
</dbReference>
<dbReference type="GeneTree" id="ENSGT00940000156870"/>
<name>A0A3P8NI56_ASTCA</name>
<dbReference type="FunFam" id="2.60.40.10:FF:000369">
    <property type="entry name" value="Protein tyrosine phosphatase, receptor type B"/>
    <property type="match status" value="1"/>
</dbReference>
<evidence type="ECO:0000313" key="4">
    <source>
        <dbReference type="Ensembl" id="ENSACLP00000004477.2"/>
    </source>
</evidence>
<dbReference type="Proteomes" id="UP000265100">
    <property type="component" value="Chromosome 7"/>
</dbReference>
<dbReference type="Bgee" id="ENSACLG00000003011">
    <property type="expression patterns" value="Expressed in liver and 7 other cell types or tissues"/>
</dbReference>
<feature type="chain" id="PRO_5044254768" description="Fibronectin type-III domain-containing protein" evidence="2">
    <location>
        <begin position="27"/>
        <end position="1359"/>
    </location>
</feature>
<dbReference type="InterPro" id="IPR050713">
    <property type="entry name" value="RTP_Phos/Ushers"/>
</dbReference>
<feature type="domain" description="Fibronectin type-III" evidence="3">
    <location>
        <begin position="795"/>
        <end position="884"/>
    </location>
</feature>
<reference evidence="4" key="1">
    <citation type="submission" date="2018-05" db="EMBL/GenBank/DDBJ databases">
        <authorList>
            <person name="Datahose"/>
        </authorList>
    </citation>
    <scope>NUCLEOTIDE SEQUENCE</scope>
</reference>
<feature type="domain" description="Fibronectin type-III" evidence="3">
    <location>
        <begin position="354"/>
        <end position="445"/>
    </location>
</feature>
<feature type="signal peptide" evidence="2">
    <location>
        <begin position="1"/>
        <end position="26"/>
    </location>
</feature>
<evidence type="ECO:0000256" key="2">
    <source>
        <dbReference type="SAM" id="SignalP"/>
    </source>
</evidence>
<organism evidence="4 5">
    <name type="scientific">Astatotilapia calliptera</name>
    <name type="common">Eastern happy</name>
    <name type="synonym">Chromis callipterus</name>
    <dbReference type="NCBI Taxonomy" id="8154"/>
    <lineage>
        <taxon>Eukaryota</taxon>
        <taxon>Metazoa</taxon>
        <taxon>Chordata</taxon>
        <taxon>Craniata</taxon>
        <taxon>Vertebrata</taxon>
        <taxon>Euteleostomi</taxon>
        <taxon>Actinopterygii</taxon>
        <taxon>Neopterygii</taxon>
        <taxon>Teleostei</taxon>
        <taxon>Neoteleostei</taxon>
        <taxon>Acanthomorphata</taxon>
        <taxon>Ovalentaria</taxon>
        <taxon>Cichlomorphae</taxon>
        <taxon>Cichliformes</taxon>
        <taxon>Cichlidae</taxon>
        <taxon>African cichlids</taxon>
        <taxon>Pseudocrenilabrinae</taxon>
        <taxon>Haplochromini</taxon>
        <taxon>Astatotilapia</taxon>
    </lineage>
</organism>
<feature type="domain" description="Fibronectin type-III" evidence="3">
    <location>
        <begin position="269"/>
        <end position="353"/>
    </location>
</feature>
<feature type="domain" description="Fibronectin type-III" evidence="3">
    <location>
        <begin position="97"/>
        <end position="185"/>
    </location>
</feature>